<dbReference type="AlphaFoldDB" id="A0AAD4MMM2"/>
<dbReference type="Proteomes" id="UP001201812">
    <property type="component" value="Unassembled WGS sequence"/>
</dbReference>
<name>A0AAD4MMM2_9BILA</name>
<evidence type="ECO:0000313" key="3">
    <source>
        <dbReference type="Proteomes" id="UP001201812"/>
    </source>
</evidence>
<accession>A0AAD4MMM2</accession>
<dbReference type="EMBL" id="JAKKPZ010000249">
    <property type="protein sequence ID" value="KAI1697817.1"/>
    <property type="molecule type" value="Genomic_DNA"/>
</dbReference>
<keyword evidence="1" id="KW-1133">Transmembrane helix</keyword>
<feature type="transmembrane region" description="Helical" evidence="1">
    <location>
        <begin position="47"/>
        <end position="67"/>
    </location>
</feature>
<keyword evidence="1" id="KW-0812">Transmembrane</keyword>
<keyword evidence="3" id="KW-1185">Reference proteome</keyword>
<proteinExistence type="predicted"/>
<evidence type="ECO:0000256" key="1">
    <source>
        <dbReference type="SAM" id="Phobius"/>
    </source>
</evidence>
<protein>
    <submittedName>
        <fullName evidence="2">Uncharacterized protein</fullName>
    </submittedName>
</protein>
<comment type="caution">
    <text evidence="2">The sequence shown here is derived from an EMBL/GenBank/DDBJ whole genome shotgun (WGS) entry which is preliminary data.</text>
</comment>
<reference evidence="2" key="1">
    <citation type="submission" date="2022-01" db="EMBL/GenBank/DDBJ databases">
        <title>Genome Sequence Resource for Two Populations of Ditylenchus destructor, the Migratory Endoparasitic Phytonematode.</title>
        <authorList>
            <person name="Zhang H."/>
            <person name="Lin R."/>
            <person name="Xie B."/>
        </authorList>
    </citation>
    <scope>NUCLEOTIDE SEQUENCE</scope>
    <source>
        <strain evidence="2">BazhouSP</strain>
    </source>
</reference>
<sequence>MNPEATVMLSPPGANYSDEVGLNALNGSFVYDSEECLEGALLDQVEIRYALIVAYILVFFLCLAFLVRKPDLNPSPFAVVSGALTTTLCLFFHGENEDALETFVRIDQQYVHHCCDMCAQVDEDGDKLFPG</sequence>
<organism evidence="2 3">
    <name type="scientific">Ditylenchus destructor</name>
    <dbReference type="NCBI Taxonomy" id="166010"/>
    <lineage>
        <taxon>Eukaryota</taxon>
        <taxon>Metazoa</taxon>
        <taxon>Ecdysozoa</taxon>
        <taxon>Nematoda</taxon>
        <taxon>Chromadorea</taxon>
        <taxon>Rhabditida</taxon>
        <taxon>Tylenchina</taxon>
        <taxon>Tylenchomorpha</taxon>
        <taxon>Sphaerularioidea</taxon>
        <taxon>Anguinidae</taxon>
        <taxon>Anguininae</taxon>
        <taxon>Ditylenchus</taxon>
    </lineage>
</organism>
<keyword evidence="1" id="KW-0472">Membrane</keyword>
<evidence type="ECO:0000313" key="2">
    <source>
        <dbReference type="EMBL" id="KAI1697817.1"/>
    </source>
</evidence>
<gene>
    <name evidence="2" type="ORF">DdX_18279</name>
</gene>